<evidence type="ECO:0000313" key="2">
    <source>
        <dbReference type="Proteomes" id="UP001310386"/>
    </source>
</evidence>
<organism evidence="1 2">
    <name type="scientific">Ferviditalea candida</name>
    <dbReference type="NCBI Taxonomy" id="3108399"/>
    <lineage>
        <taxon>Bacteria</taxon>
        <taxon>Bacillati</taxon>
        <taxon>Bacillota</taxon>
        <taxon>Bacilli</taxon>
        <taxon>Bacillales</taxon>
        <taxon>Paenibacillaceae</taxon>
        <taxon>Ferviditalea</taxon>
    </lineage>
</organism>
<keyword evidence="2" id="KW-1185">Reference proteome</keyword>
<dbReference type="InterPro" id="IPR036460">
    <property type="entry name" value="Cu_amine_oxidase_C_sf"/>
</dbReference>
<comment type="caution">
    <text evidence="1">The sequence shown here is derived from an EMBL/GenBank/DDBJ whole genome shotgun (WGS) entry which is preliminary data.</text>
</comment>
<protein>
    <submittedName>
        <fullName evidence="1">Uncharacterized protein</fullName>
    </submittedName>
</protein>
<reference evidence="1" key="1">
    <citation type="submission" date="2023-12" db="EMBL/GenBank/DDBJ databases">
        <title>Fervidustalea candida gen. nov., sp. nov., a novel member of the family Paenibacillaceae isolated from a geothermal area.</title>
        <authorList>
            <person name="Li W.-J."/>
            <person name="Jiao J.-Y."/>
            <person name="Chen Y."/>
        </authorList>
    </citation>
    <scope>NUCLEOTIDE SEQUENCE</scope>
    <source>
        <strain evidence="1">SYSU GA230002</strain>
    </source>
</reference>
<accession>A0ABU5ZN38</accession>
<sequence>MNDNVKNEIGGSVGYKLVTGENCLPFASPDSSLMQRAGFIGSHCG</sequence>
<dbReference type="Gene3D" id="2.70.98.20">
    <property type="entry name" value="Copper amine oxidase, catalytic domain"/>
    <property type="match status" value="1"/>
</dbReference>
<dbReference type="EMBL" id="JAYJLD010000059">
    <property type="protein sequence ID" value="MEB3103924.1"/>
    <property type="molecule type" value="Genomic_DNA"/>
</dbReference>
<dbReference type="Proteomes" id="UP001310386">
    <property type="component" value="Unassembled WGS sequence"/>
</dbReference>
<gene>
    <name evidence="1" type="ORF">VF724_20105</name>
</gene>
<evidence type="ECO:0000313" key="1">
    <source>
        <dbReference type="EMBL" id="MEB3103924.1"/>
    </source>
</evidence>
<name>A0ABU5ZN38_9BACL</name>
<dbReference type="SUPFAM" id="SSF49998">
    <property type="entry name" value="Amine oxidase catalytic domain"/>
    <property type="match status" value="1"/>
</dbReference>
<proteinExistence type="predicted"/>